<proteinExistence type="predicted"/>
<evidence type="ECO:0000256" key="1">
    <source>
        <dbReference type="SAM" id="SignalP"/>
    </source>
</evidence>
<protein>
    <submittedName>
        <fullName evidence="2">Uncharacterized protein</fullName>
    </submittedName>
</protein>
<dbReference type="EMBL" id="CP000302">
    <property type="protein sequence ID" value="ABE53405.1"/>
    <property type="molecule type" value="Genomic_DNA"/>
</dbReference>
<dbReference type="KEGG" id="sdn:Sden_0108"/>
<organism evidence="2 3">
    <name type="scientific">Shewanella denitrificans (strain OS217 / ATCC BAA-1090 / DSM 15013)</name>
    <dbReference type="NCBI Taxonomy" id="318161"/>
    <lineage>
        <taxon>Bacteria</taxon>
        <taxon>Pseudomonadati</taxon>
        <taxon>Pseudomonadota</taxon>
        <taxon>Gammaproteobacteria</taxon>
        <taxon>Alteromonadales</taxon>
        <taxon>Shewanellaceae</taxon>
        <taxon>Shewanella</taxon>
    </lineage>
</organism>
<feature type="chain" id="PRO_5004181840" evidence="1">
    <location>
        <begin position="21"/>
        <end position="176"/>
    </location>
</feature>
<reference evidence="2 3" key="1">
    <citation type="submission" date="2006-03" db="EMBL/GenBank/DDBJ databases">
        <title>Complete sequence of Shewanella denitrificans OS217.</title>
        <authorList>
            <consortium name="US DOE Joint Genome Institute"/>
            <person name="Copeland A."/>
            <person name="Lucas S."/>
            <person name="Lapidus A."/>
            <person name="Barry K."/>
            <person name="Detter J.C."/>
            <person name="Glavina del Rio T."/>
            <person name="Hammon N."/>
            <person name="Israni S."/>
            <person name="Dalin E."/>
            <person name="Tice H."/>
            <person name="Pitluck S."/>
            <person name="Brettin T."/>
            <person name="Bruce D."/>
            <person name="Han C."/>
            <person name="Tapia R."/>
            <person name="Gilna P."/>
            <person name="Kiss H."/>
            <person name="Schmutz J."/>
            <person name="Larimer F."/>
            <person name="Land M."/>
            <person name="Hauser L."/>
            <person name="Kyrpides N."/>
            <person name="Lykidis A."/>
            <person name="Richardson P."/>
        </authorList>
    </citation>
    <scope>NUCLEOTIDE SEQUENCE [LARGE SCALE GENOMIC DNA]</scope>
    <source>
        <strain evidence="3">OS217 / ATCC BAA-1090 / DSM 15013</strain>
    </source>
</reference>
<sequence length="176" mass="20080">MFRNLFIFLAFSINSFNVLAAPSMYQVLSEGEYQTPISVMKQLEANKGDMIVAFDMEIEADELIYEFVIVNLVKQQLIETRIRAKDGAKLKDSSKTIAADDLDQVQAVKMLQRKQLSFSDLVSMAMKDKPGFLLEAELDHDLAISYLELKLLTEMSKHTVAFDIDNLRPLPLLKWD</sequence>
<dbReference type="AlphaFoldDB" id="Q12T21"/>
<gene>
    <name evidence="2" type="ordered locus">Sden_0108</name>
</gene>
<name>Q12T21_SHEDO</name>
<dbReference type="STRING" id="318161.Sden_0108"/>
<evidence type="ECO:0000313" key="3">
    <source>
        <dbReference type="Proteomes" id="UP000001982"/>
    </source>
</evidence>
<dbReference type="RefSeq" id="WP_011494574.1">
    <property type="nucleotide sequence ID" value="NC_007954.1"/>
</dbReference>
<feature type="signal peptide" evidence="1">
    <location>
        <begin position="1"/>
        <end position="20"/>
    </location>
</feature>
<dbReference type="eggNOG" id="COG3212">
    <property type="taxonomic scope" value="Bacteria"/>
</dbReference>
<dbReference type="OrthoDB" id="6384217at2"/>
<accession>Q12T21</accession>
<keyword evidence="3" id="KW-1185">Reference proteome</keyword>
<keyword evidence="1" id="KW-0732">Signal</keyword>
<dbReference type="Proteomes" id="UP000001982">
    <property type="component" value="Chromosome"/>
</dbReference>
<evidence type="ECO:0000313" key="2">
    <source>
        <dbReference type="EMBL" id="ABE53405.1"/>
    </source>
</evidence>
<dbReference type="HOGENOM" id="CLU_129849_0_0_6"/>